<dbReference type="Pfam" id="PF23356">
    <property type="entry name" value="TPR_PEP5_VPS11"/>
    <property type="match status" value="1"/>
</dbReference>
<dbReference type="PhylomeDB" id="T1ISE0"/>
<dbReference type="OMA" id="ENENECP"/>
<evidence type="ECO:0000256" key="9">
    <source>
        <dbReference type="ARBA" id="ARBA00023136"/>
    </source>
</evidence>
<accession>T1ISE0</accession>
<evidence type="ECO:0000256" key="1">
    <source>
        <dbReference type="ARBA" id="ARBA00004371"/>
    </source>
</evidence>
<feature type="compositionally biased region" description="Polar residues" evidence="14">
    <location>
        <begin position="950"/>
        <end position="964"/>
    </location>
</feature>
<keyword evidence="9 11" id="KW-0472">Membrane</keyword>
<evidence type="ECO:0000256" key="2">
    <source>
        <dbReference type="ARBA" id="ARBA00004492"/>
    </source>
</evidence>
<feature type="region of interest" description="Disordered" evidence="14">
    <location>
        <begin position="939"/>
        <end position="997"/>
    </location>
</feature>
<dbReference type="GO" id="GO:0005764">
    <property type="term" value="C:lysosome"/>
    <property type="evidence" value="ECO:0007669"/>
    <property type="project" value="UniProtKB-SubCell"/>
</dbReference>
<dbReference type="GO" id="GO:0007033">
    <property type="term" value="P:vacuole organization"/>
    <property type="evidence" value="ECO:0007669"/>
    <property type="project" value="TreeGrafter"/>
</dbReference>
<dbReference type="GO" id="GO:0007032">
    <property type="term" value="P:endosome organization"/>
    <property type="evidence" value="ECO:0007669"/>
    <property type="project" value="TreeGrafter"/>
</dbReference>
<evidence type="ECO:0000256" key="3">
    <source>
        <dbReference type="ARBA" id="ARBA00007070"/>
    </source>
</evidence>
<protein>
    <recommendedName>
        <fullName evidence="11">Vacuolar protein sorting-associated protein 11 homolog</fullName>
    </recommendedName>
</protein>
<evidence type="ECO:0000256" key="8">
    <source>
        <dbReference type="ARBA" id="ARBA00022927"/>
    </source>
</evidence>
<dbReference type="InterPro" id="IPR000547">
    <property type="entry name" value="Clathrin_H-chain/VPS_repeat"/>
</dbReference>
<dbReference type="InterPro" id="IPR036322">
    <property type="entry name" value="WD40_repeat_dom_sf"/>
</dbReference>
<keyword evidence="10" id="KW-0458">Lysosome</keyword>
<dbReference type="eggNOG" id="KOG2114">
    <property type="taxonomic scope" value="Eukaryota"/>
</dbReference>
<dbReference type="HOGENOM" id="CLU_001287_0_1_1"/>
<dbReference type="SUPFAM" id="SSF48371">
    <property type="entry name" value="ARM repeat"/>
    <property type="match status" value="1"/>
</dbReference>
<evidence type="ECO:0000256" key="7">
    <source>
        <dbReference type="ARBA" id="ARBA00022833"/>
    </source>
</evidence>
<dbReference type="GO" id="GO:0030674">
    <property type="term" value="F:protein-macromolecule adaptor activity"/>
    <property type="evidence" value="ECO:0007669"/>
    <property type="project" value="TreeGrafter"/>
</dbReference>
<dbReference type="STRING" id="126957.T1ISE0"/>
<comment type="similarity">
    <text evidence="3 11">Belongs to the VPS11 family.</text>
</comment>
<evidence type="ECO:0000256" key="5">
    <source>
        <dbReference type="ARBA" id="ARBA00022723"/>
    </source>
</evidence>
<dbReference type="Gene3D" id="1.25.40.10">
    <property type="entry name" value="Tetratricopeptide repeat domain"/>
    <property type="match status" value="1"/>
</dbReference>
<evidence type="ECO:0000256" key="6">
    <source>
        <dbReference type="ARBA" id="ARBA00022771"/>
    </source>
</evidence>
<comment type="subcellular location">
    <subcellularLocation>
        <location evidence="2">Late endosome membrane</location>
        <topology evidence="2">Peripheral membrane protein</topology>
        <orientation evidence="2">Cytoplasmic side</orientation>
    </subcellularLocation>
    <subcellularLocation>
        <location evidence="1">Lysosome</location>
    </subcellularLocation>
</comment>
<dbReference type="GO" id="GO:0031902">
    <property type="term" value="C:late endosome membrane"/>
    <property type="evidence" value="ECO:0007669"/>
    <property type="project" value="UniProtKB-SubCell"/>
</dbReference>
<dbReference type="InterPro" id="IPR011990">
    <property type="entry name" value="TPR-like_helical_dom_sf"/>
</dbReference>
<dbReference type="InterPro" id="IPR016528">
    <property type="entry name" value="VPS11"/>
</dbReference>
<keyword evidence="4" id="KW-0813">Transport</keyword>
<dbReference type="Pfam" id="PF23341">
    <property type="entry name" value="PEP5_VPS11_N"/>
    <property type="match status" value="1"/>
</dbReference>
<evidence type="ECO:0000256" key="4">
    <source>
        <dbReference type="ARBA" id="ARBA00022448"/>
    </source>
</evidence>
<keyword evidence="8" id="KW-0653">Protein transport</keyword>
<evidence type="ECO:0000256" key="11">
    <source>
        <dbReference type="PIRNR" id="PIRNR007860"/>
    </source>
</evidence>
<dbReference type="PROSITE" id="PS50236">
    <property type="entry name" value="CHCR"/>
    <property type="match status" value="2"/>
</dbReference>
<dbReference type="PROSITE" id="PS50089">
    <property type="entry name" value="ZF_RING_2"/>
    <property type="match status" value="1"/>
</dbReference>
<dbReference type="Pfam" id="PF12451">
    <property type="entry name" value="VPS11_C"/>
    <property type="match status" value="1"/>
</dbReference>
<keyword evidence="6 12" id="KW-0863">Zinc-finger</keyword>
<dbReference type="GO" id="GO:0048284">
    <property type="term" value="P:organelle fusion"/>
    <property type="evidence" value="ECO:0007669"/>
    <property type="project" value="TreeGrafter"/>
</dbReference>
<dbReference type="GO" id="GO:0030897">
    <property type="term" value="C:HOPS complex"/>
    <property type="evidence" value="ECO:0007669"/>
    <property type="project" value="TreeGrafter"/>
</dbReference>
<evidence type="ECO:0000256" key="12">
    <source>
        <dbReference type="PROSITE-ProRule" id="PRU00175"/>
    </source>
</evidence>
<dbReference type="InterPro" id="IPR013083">
    <property type="entry name" value="Znf_RING/FYVE/PHD"/>
</dbReference>
<name>T1ISE0_STRMM</name>
<evidence type="ECO:0000256" key="10">
    <source>
        <dbReference type="ARBA" id="ARBA00023228"/>
    </source>
</evidence>
<dbReference type="InterPro" id="IPR057307">
    <property type="entry name" value="PEP5_VPS11_N"/>
</dbReference>
<reference evidence="16" key="2">
    <citation type="submission" date="2015-02" db="UniProtKB">
        <authorList>
            <consortium name="EnsemblMetazoa"/>
        </authorList>
    </citation>
    <scope>IDENTIFICATION</scope>
</reference>
<dbReference type="InterPro" id="IPR016024">
    <property type="entry name" value="ARM-type_fold"/>
</dbReference>
<evidence type="ECO:0000256" key="13">
    <source>
        <dbReference type="PROSITE-ProRule" id="PRU01006"/>
    </source>
</evidence>
<dbReference type="PANTHER" id="PTHR23323:SF24">
    <property type="entry name" value="VACUOLAR PROTEIN SORTING-ASSOCIATED PROTEIN 11 HOMOLOG"/>
    <property type="match status" value="1"/>
</dbReference>
<evidence type="ECO:0000259" key="15">
    <source>
        <dbReference type="PROSITE" id="PS50089"/>
    </source>
</evidence>
<feature type="domain" description="RING-type" evidence="15">
    <location>
        <begin position="813"/>
        <end position="851"/>
    </location>
</feature>
<dbReference type="InterPro" id="IPR057308">
    <property type="entry name" value="CHCR_PEP5_VPS11"/>
</dbReference>
<evidence type="ECO:0000313" key="17">
    <source>
        <dbReference type="Proteomes" id="UP000014500"/>
    </source>
</evidence>
<organism evidence="16 17">
    <name type="scientific">Strigamia maritima</name>
    <name type="common">European centipede</name>
    <name type="synonym">Geophilus maritimus</name>
    <dbReference type="NCBI Taxonomy" id="126957"/>
    <lineage>
        <taxon>Eukaryota</taxon>
        <taxon>Metazoa</taxon>
        <taxon>Ecdysozoa</taxon>
        <taxon>Arthropoda</taxon>
        <taxon>Myriapoda</taxon>
        <taxon>Chilopoda</taxon>
        <taxon>Pleurostigmophora</taxon>
        <taxon>Geophilomorpha</taxon>
        <taxon>Linotaeniidae</taxon>
        <taxon>Strigamia</taxon>
    </lineage>
</organism>
<dbReference type="PANTHER" id="PTHR23323">
    <property type="entry name" value="VACUOLAR PROTEIN SORTING-ASSOCIATED PROTEIN"/>
    <property type="match status" value="1"/>
</dbReference>
<dbReference type="EMBL" id="JH431430">
    <property type="status" value="NOT_ANNOTATED_CDS"/>
    <property type="molecule type" value="Genomic_DNA"/>
</dbReference>
<dbReference type="InterPro" id="IPR024763">
    <property type="entry name" value="VPS11_C"/>
</dbReference>
<keyword evidence="17" id="KW-1185">Reference proteome</keyword>
<keyword evidence="7" id="KW-0862">Zinc</keyword>
<reference evidence="17" key="1">
    <citation type="submission" date="2011-05" db="EMBL/GenBank/DDBJ databases">
        <authorList>
            <person name="Richards S.R."/>
            <person name="Qu J."/>
            <person name="Jiang H."/>
            <person name="Jhangiani S.N."/>
            <person name="Agravi P."/>
            <person name="Goodspeed R."/>
            <person name="Gross S."/>
            <person name="Mandapat C."/>
            <person name="Jackson L."/>
            <person name="Mathew T."/>
            <person name="Pu L."/>
            <person name="Thornton R."/>
            <person name="Saada N."/>
            <person name="Wilczek-Boney K.B."/>
            <person name="Lee S."/>
            <person name="Kovar C."/>
            <person name="Wu Y."/>
            <person name="Scherer S.E."/>
            <person name="Worley K.C."/>
            <person name="Muzny D.M."/>
            <person name="Gibbs R."/>
        </authorList>
    </citation>
    <scope>NUCLEOTIDE SEQUENCE</scope>
    <source>
        <strain evidence="17">Brora</strain>
    </source>
</reference>
<feature type="repeat" description="CHCR" evidence="13">
    <location>
        <begin position="393"/>
        <end position="542"/>
    </location>
</feature>
<dbReference type="CDD" id="cd16688">
    <property type="entry name" value="RING-H2_Vps11"/>
    <property type="match status" value="1"/>
</dbReference>
<dbReference type="Gene3D" id="2.130.10.10">
    <property type="entry name" value="YVTN repeat-like/Quinoprotein amine dehydrogenase"/>
    <property type="match status" value="1"/>
</dbReference>
<dbReference type="Proteomes" id="UP000014500">
    <property type="component" value="Unassembled WGS sequence"/>
</dbReference>
<dbReference type="SUPFAM" id="SSF50978">
    <property type="entry name" value="WD40 repeat-like"/>
    <property type="match status" value="1"/>
</dbReference>
<proteinExistence type="inferred from homology"/>
<dbReference type="PIRSF" id="PIRSF007860">
    <property type="entry name" value="VPS11"/>
    <property type="match status" value="1"/>
</dbReference>
<keyword evidence="5" id="KW-0479">Metal-binding</keyword>
<sequence length="997" mass="114556">MAFLQVWRRFKFFDKEVVKDGNGQIFDKLKDISITACTSGRGLIILGDVEGIVYYITRQLELISFKAYELTVNNLQQLRQNNILVSTGEDVPGNNPVIKIWNFDKCDKNGLPLCTRSVTALPGNKETPATALAVHENMNFMALGYDNGSVLLFRGDISRDRGSKHKILHEGPNSVTNLAFRNTNKIIHLFVSTTEEIYCYNIHTKDKDFKYLLEDKGCLSRCSTMSDATLEYQFVVARTDAVYFYQPDGRGPCFAFDGKKIILHWFRGYLVAVGKDGGAPSGSGGQSLAMNIVTVYDIQNKFIAYSAPLPEVIDVVSEWGSLYVLGGDKKLYHLQEKDTQSKLDMLFKKSLYALAIELAKSQQYDEDGVVDIFRQYGDHLYSKGDHDGAIEQYIKTIGKLEASYVIRKFLDAQRIHNLTAYLQALHKQGLATEDHTTLLLNCYTKLKDTDKLNEFIKTKDGSVDFNVEIAIRVCRQACYYRHALLLSEKEGQHDWYLKIQIEDLQDYQTALSYISKLDFIEAESNMKKYGKMLMTIIPNETTQFLKQLCTDFRPSNKPLVDVSMLDGSKPMKIERAEAKDFIHIFVNNSKHLVSFLEHTIKIPLYPAQHSSLVYNTLIELYLQEYNQETEDNLKIEHEIKILNLLQSPDSGYDLDQVLVLCQMNNFKPGILYLYEKAKLFQQILRYYMDRDDFNNVINTCKHFGSQDSKLWIQALWYFSKTDDRQKNYLIEILQHIERERLLSPLMVVNTLASSSLTTLAVIKDYIIKQLQKENQQIAEDEAMIKQYRDDTGKMRKEIEDIKHNPREFKVAKCSACNQQLELPSVHFLCHHSYHMHCFESYAENENECPACMPENRKVLEIIKAQEENRELHEIFHHQLEVAEDGFSVVSEYFGRGIFNRVTLVTEALVHKRPPSLSRIPIVEPARSIKLPPVERLDLPRNSKIRGPMSLPSSSNQLLTRTYPKTKNPFEAGAPNPFESAPNPFEDPYDDSLNPFES</sequence>
<dbReference type="AlphaFoldDB" id="T1ISE0"/>
<dbReference type="InterPro" id="IPR015943">
    <property type="entry name" value="WD40/YVTN_repeat-like_dom_sf"/>
</dbReference>
<dbReference type="GO" id="GO:0006886">
    <property type="term" value="P:intracellular protein transport"/>
    <property type="evidence" value="ECO:0007669"/>
    <property type="project" value="UniProtKB-UniRule"/>
</dbReference>
<dbReference type="InterPro" id="IPR001841">
    <property type="entry name" value="Znf_RING"/>
</dbReference>
<dbReference type="GO" id="GO:0008270">
    <property type="term" value="F:zinc ion binding"/>
    <property type="evidence" value="ECO:0007669"/>
    <property type="project" value="UniProtKB-KW"/>
</dbReference>
<dbReference type="GO" id="GO:0006904">
    <property type="term" value="P:vesicle docking involved in exocytosis"/>
    <property type="evidence" value="ECO:0007669"/>
    <property type="project" value="TreeGrafter"/>
</dbReference>
<evidence type="ECO:0000313" key="16">
    <source>
        <dbReference type="EnsemblMetazoa" id="SMAR004009-PA"/>
    </source>
</evidence>
<dbReference type="FunFam" id="3.30.40.10:FF:000258">
    <property type="entry name" value="Vacuolar protein sorting-associated protein 11 homolog"/>
    <property type="match status" value="1"/>
</dbReference>
<feature type="repeat" description="CHCR" evidence="13">
    <location>
        <begin position="558"/>
        <end position="727"/>
    </location>
</feature>
<dbReference type="Gene3D" id="3.30.40.10">
    <property type="entry name" value="Zinc/RING finger domain, C3HC4 (zinc finger)"/>
    <property type="match status" value="1"/>
</dbReference>
<dbReference type="EnsemblMetazoa" id="SMAR004009-RA">
    <property type="protein sequence ID" value="SMAR004009-PA"/>
    <property type="gene ID" value="SMAR004009"/>
</dbReference>
<evidence type="ECO:0000256" key="14">
    <source>
        <dbReference type="SAM" id="MobiDB-lite"/>
    </source>
</evidence>
<dbReference type="SUPFAM" id="SSF57850">
    <property type="entry name" value="RING/U-box"/>
    <property type="match status" value="1"/>
</dbReference>